<feature type="transmembrane region" description="Helical" evidence="1">
    <location>
        <begin position="6"/>
        <end position="27"/>
    </location>
</feature>
<dbReference type="EMBL" id="MU150230">
    <property type="protein sequence ID" value="KAF9469391.1"/>
    <property type="molecule type" value="Genomic_DNA"/>
</dbReference>
<keyword evidence="1" id="KW-1133">Transmembrane helix</keyword>
<reference evidence="2" key="1">
    <citation type="submission" date="2020-11" db="EMBL/GenBank/DDBJ databases">
        <authorList>
            <consortium name="DOE Joint Genome Institute"/>
            <person name="Ahrendt S."/>
            <person name="Riley R."/>
            <person name="Andreopoulos W."/>
            <person name="Labutti K."/>
            <person name="Pangilinan J."/>
            <person name="Ruiz-Duenas F.J."/>
            <person name="Barrasa J.M."/>
            <person name="Sanchez-Garcia M."/>
            <person name="Camarero S."/>
            <person name="Miyauchi S."/>
            <person name="Serrano A."/>
            <person name="Linde D."/>
            <person name="Babiker R."/>
            <person name="Drula E."/>
            <person name="Ayuso-Fernandez I."/>
            <person name="Pacheco R."/>
            <person name="Padilla G."/>
            <person name="Ferreira P."/>
            <person name="Barriuso J."/>
            <person name="Kellner H."/>
            <person name="Castanera R."/>
            <person name="Alfaro M."/>
            <person name="Ramirez L."/>
            <person name="Pisabarro A.G."/>
            <person name="Kuo A."/>
            <person name="Tritt A."/>
            <person name="Lipzen A."/>
            <person name="He G."/>
            <person name="Yan M."/>
            <person name="Ng V."/>
            <person name="Cullen D."/>
            <person name="Martin F."/>
            <person name="Rosso M.-N."/>
            <person name="Henrissat B."/>
            <person name="Hibbett D."/>
            <person name="Martinez A.T."/>
            <person name="Grigoriev I.V."/>
        </authorList>
    </citation>
    <scope>NUCLEOTIDE SEQUENCE</scope>
    <source>
        <strain evidence="2">CBS 247.69</strain>
    </source>
</reference>
<proteinExistence type="predicted"/>
<keyword evidence="3" id="KW-1185">Reference proteome</keyword>
<evidence type="ECO:0000313" key="2">
    <source>
        <dbReference type="EMBL" id="KAF9469391.1"/>
    </source>
</evidence>
<evidence type="ECO:0000313" key="3">
    <source>
        <dbReference type="Proteomes" id="UP000807353"/>
    </source>
</evidence>
<name>A0A9P5YIP4_9AGAR</name>
<organism evidence="2 3">
    <name type="scientific">Collybia nuda</name>
    <dbReference type="NCBI Taxonomy" id="64659"/>
    <lineage>
        <taxon>Eukaryota</taxon>
        <taxon>Fungi</taxon>
        <taxon>Dikarya</taxon>
        <taxon>Basidiomycota</taxon>
        <taxon>Agaricomycotina</taxon>
        <taxon>Agaricomycetes</taxon>
        <taxon>Agaricomycetidae</taxon>
        <taxon>Agaricales</taxon>
        <taxon>Tricholomatineae</taxon>
        <taxon>Clitocybaceae</taxon>
        <taxon>Collybia</taxon>
    </lineage>
</organism>
<dbReference type="AlphaFoldDB" id="A0A9P5YIP4"/>
<dbReference type="Proteomes" id="UP000807353">
    <property type="component" value="Unassembled WGS sequence"/>
</dbReference>
<protein>
    <submittedName>
        <fullName evidence="2">Uncharacterized protein</fullName>
    </submittedName>
</protein>
<sequence>MMVVWMILESGAIYSLAVVFLVAFATMKTRVGGFVSNIFTQLSVSPVLRFVTELMLNH</sequence>
<accession>A0A9P5YIP4</accession>
<keyword evidence="1" id="KW-0812">Transmembrane</keyword>
<evidence type="ECO:0000256" key="1">
    <source>
        <dbReference type="SAM" id="Phobius"/>
    </source>
</evidence>
<gene>
    <name evidence="2" type="ORF">BDZ94DRAFT_1244341</name>
</gene>
<comment type="caution">
    <text evidence="2">The sequence shown here is derived from an EMBL/GenBank/DDBJ whole genome shotgun (WGS) entry which is preliminary data.</text>
</comment>
<keyword evidence="1" id="KW-0472">Membrane</keyword>